<proteinExistence type="predicted"/>
<keyword evidence="1" id="KW-0472">Membrane</keyword>
<dbReference type="RefSeq" id="WP_015009497.1">
    <property type="nucleotide sequence ID" value="NC_018704.1"/>
</dbReference>
<feature type="transmembrane region" description="Helical" evidence="1">
    <location>
        <begin position="67"/>
        <end position="86"/>
    </location>
</feature>
<dbReference type="HOGENOM" id="CLU_2366678_0_0_9"/>
<gene>
    <name evidence="2" type="ordered locus">AXY_07600</name>
</gene>
<keyword evidence="1" id="KW-1133">Transmembrane helix</keyword>
<sequence length="95" mass="11130">MKEAIILALVVFVFYTVVLVYMNIANKKKAKEGKEARKVQFNAELFGIAFIPTNLIILVIADEFYKFIILYAYFLSIIYIAHKLHIKHLNKERNH</sequence>
<dbReference type="AlphaFoldDB" id="K0J191"/>
<organism evidence="2 3">
    <name type="scientific">Amphibacillus xylanus (strain ATCC 51415 / DSM 6626 / JCM 7361 / LMG 17667 / NBRC 15112 / Ep01)</name>
    <dbReference type="NCBI Taxonomy" id="698758"/>
    <lineage>
        <taxon>Bacteria</taxon>
        <taxon>Bacillati</taxon>
        <taxon>Bacillota</taxon>
        <taxon>Bacilli</taxon>
        <taxon>Bacillales</taxon>
        <taxon>Bacillaceae</taxon>
        <taxon>Amphibacillus</taxon>
    </lineage>
</organism>
<keyword evidence="1" id="KW-0812">Transmembrane</keyword>
<dbReference type="STRING" id="698758.AXY_07600"/>
<dbReference type="EMBL" id="AP012050">
    <property type="protein sequence ID" value="BAM46892.1"/>
    <property type="molecule type" value="Genomic_DNA"/>
</dbReference>
<dbReference type="KEGG" id="axl:AXY_07600"/>
<evidence type="ECO:0000256" key="1">
    <source>
        <dbReference type="SAM" id="Phobius"/>
    </source>
</evidence>
<feature type="transmembrane region" description="Helical" evidence="1">
    <location>
        <begin position="6"/>
        <end position="24"/>
    </location>
</feature>
<reference evidence="2 3" key="1">
    <citation type="submission" date="2011-01" db="EMBL/GenBank/DDBJ databases">
        <title>Whole genome sequence of Amphibacillus xylinus NBRC 15112.</title>
        <authorList>
            <person name="Nakazawa H."/>
            <person name="Katano Y."/>
            <person name="Nakamura S."/>
            <person name="Sasagawa M."/>
            <person name="Fukada J."/>
            <person name="Arai T."/>
            <person name="Sasakura N."/>
            <person name="Mochizuki D."/>
            <person name="Hosoyama A."/>
            <person name="Harada K."/>
            <person name="Horikawa H."/>
            <person name="Kato Y."/>
            <person name="Harada T."/>
            <person name="Sasaki K."/>
            <person name="Sekiguchi M."/>
            <person name="Hodoyama M."/>
            <person name="Nishiko R."/>
            <person name="Narita H."/>
            <person name="Hanamaki A."/>
            <person name="Hata C."/>
            <person name="Konno Y."/>
            <person name="Niimura Y."/>
            <person name="Yamazaki S."/>
            <person name="Fujita N."/>
        </authorList>
    </citation>
    <scope>NUCLEOTIDE SEQUENCE [LARGE SCALE GENOMIC DNA]</scope>
    <source>
        <strain evidence="3">ATCC 51415 / DSM 6626 / JCM 7361 / LMG 17667 / NBRC 15112 / Ep01</strain>
    </source>
</reference>
<accession>K0J191</accession>
<evidence type="ECO:0000313" key="3">
    <source>
        <dbReference type="Proteomes" id="UP000006294"/>
    </source>
</evidence>
<keyword evidence="3" id="KW-1185">Reference proteome</keyword>
<dbReference type="Proteomes" id="UP000006294">
    <property type="component" value="Chromosome"/>
</dbReference>
<name>K0J191_AMPXN</name>
<evidence type="ECO:0000313" key="2">
    <source>
        <dbReference type="EMBL" id="BAM46892.1"/>
    </source>
</evidence>
<protein>
    <submittedName>
        <fullName evidence="2">Uncharacterized protein</fullName>
    </submittedName>
</protein>
<feature type="transmembrane region" description="Helical" evidence="1">
    <location>
        <begin position="45"/>
        <end position="61"/>
    </location>
</feature>